<sequence length="221" mass="25096">MVEFATLWDMVQNFQLNAEEDSIRWRWTPNGAYKAKSAYLAQLQGTYPSLEEMAIHISMHCCYAKEIWFLVSNWMGPGASILCGADGNLYNAADGDIYDWWNRVLEPLNANQRCSVAAIVMYTIWNIWKERNPRIFDNSSLRLDQWQRWGDSAALRRQPARTDDTRARAVQEQRARALAAARAVWERRARAVQEQWARALAAAGLDGRLGAAGASLDGQAE</sequence>
<accession>K3ZL48</accession>
<dbReference type="EMBL" id="AGNK02004689">
    <property type="status" value="NOT_ANNOTATED_CDS"/>
    <property type="molecule type" value="Genomic_DNA"/>
</dbReference>
<proteinExistence type="predicted"/>
<reference evidence="2" key="1">
    <citation type="journal article" date="2012" name="Nat. Biotechnol.">
        <title>Reference genome sequence of the model plant Setaria.</title>
        <authorList>
            <person name="Bennetzen J.L."/>
            <person name="Schmutz J."/>
            <person name="Wang H."/>
            <person name="Percifield R."/>
            <person name="Hawkins J."/>
            <person name="Pontaroli A.C."/>
            <person name="Estep M."/>
            <person name="Feng L."/>
            <person name="Vaughn J.N."/>
            <person name="Grimwood J."/>
            <person name="Jenkins J."/>
            <person name="Barry K."/>
            <person name="Lindquist E."/>
            <person name="Hellsten U."/>
            <person name="Deshpande S."/>
            <person name="Wang X."/>
            <person name="Wu X."/>
            <person name="Mitros T."/>
            <person name="Triplett J."/>
            <person name="Yang X."/>
            <person name="Ye C.Y."/>
            <person name="Mauro-Herrera M."/>
            <person name="Wang L."/>
            <person name="Li P."/>
            <person name="Sharma M."/>
            <person name="Sharma R."/>
            <person name="Ronald P.C."/>
            <person name="Panaud O."/>
            <person name="Kellogg E.A."/>
            <person name="Brutnell T.P."/>
            <person name="Doust A.N."/>
            <person name="Tuskan G.A."/>
            <person name="Rokhsar D."/>
            <person name="Devos K.M."/>
        </authorList>
    </citation>
    <scope>NUCLEOTIDE SEQUENCE [LARGE SCALE GENOMIC DNA]</scope>
    <source>
        <strain evidence="2">cv. Yugu1</strain>
    </source>
</reference>
<dbReference type="AlphaFoldDB" id="K3ZL48"/>
<reference evidence="1" key="2">
    <citation type="submission" date="2018-08" db="UniProtKB">
        <authorList>
            <consortium name="EnsemblPlants"/>
        </authorList>
    </citation>
    <scope>IDENTIFICATION</scope>
    <source>
        <strain evidence="1">Yugu1</strain>
    </source>
</reference>
<dbReference type="HOGENOM" id="CLU_1252486_0_0_1"/>
<name>K3ZL48_SETIT</name>
<keyword evidence="2" id="KW-1185">Reference proteome</keyword>
<dbReference type="FunCoup" id="K3ZL48">
    <property type="interactions" value="10"/>
</dbReference>
<evidence type="ECO:0000313" key="2">
    <source>
        <dbReference type="Proteomes" id="UP000004995"/>
    </source>
</evidence>
<dbReference type="Proteomes" id="UP000004995">
    <property type="component" value="Unassembled WGS sequence"/>
</dbReference>
<protein>
    <submittedName>
        <fullName evidence="1">Uncharacterized protein</fullName>
    </submittedName>
</protein>
<dbReference type="EnsemblPlants" id="KQK93871">
    <property type="protein sequence ID" value="KQK93871"/>
    <property type="gene ID" value="SETIT_027304mg"/>
</dbReference>
<organism evidence="1 2">
    <name type="scientific">Setaria italica</name>
    <name type="common">Foxtail millet</name>
    <name type="synonym">Panicum italicum</name>
    <dbReference type="NCBI Taxonomy" id="4555"/>
    <lineage>
        <taxon>Eukaryota</taxon>
        <taxon>Viridiplantae</taxon>
        <taxon>Streptophyta</taxon>
        <taxon>Embryophyta</taxon>
        <taxon>Tracheophyta</taxon>
        <taxon>Spermatophyta</taxon>
        <taxon>Magnoliopsida</taxon>
        <taxon>Liliopsida</taxon>
        <taxon>Poales</taxon>
        <taxon>Poaceae</taxon>
        <taxon>PACMAD clade</taxon>
        <taxon>Panicoideae</taxon>
        <taxon>Panicodae</taxon>
        <taxon>Paniceae</taxon>
        <taxon>Cenchrinae</taxon>
        <taxon>Setaria</taxon>
    </lineage>
</organism>
<dbReference type="InParanoid" id="K3ZL48"/>
<dbReference type="Gramene" id="KQK93871">
    <property type="protein sequence ID" value="KQK93871"/>
    <property type="gene ID" value="SETIT_027304mg"/>
</dbReference>
<dbReference type="OMA" id="EMAIHIS"/>
<evidence type="ECO:0000313" key="1">
    <source>
        <dbReference type="EnsemblPlants" id="KQK93871"/>
    </source>
</evidence>